<accession>S3CSL7</accession>
<feature type="transmembrane region" description="Helical" evidence="7">
    <location>
        <begin position="201"/>
        <end position="224"/>
    </location>
</feature>
<evidence type="ECO:0000259" key="8">
    <source>
        <dbReference type="Pfam" id="PF20684"/>
    </source>
</evidence>
<dbReference type="InterPro" id="IPR052337">
    <property type="entry name" value="SAT4-like"/>
</dbReference>
<feature type="transmembrane region" description="Helical" evidence="7">
    <location>
        <begin position="159"/>
        <end position="181"/>
    </location>
</feature>
<comment type="similarity">
    <text evidence="5">Belongs to the SAT4 family.</text>
</comment>
<proteinExistence type="inferred from homology"/>
<dbReference type="AlphaFoldDB" id="S3CSL7"/>
<feature type="domain" description="Rhodopsin" evidence="8">
    <location>
        <begin position="57"/>
        <end position="299"/>
    </location>
</feature>
<dbReference type="Pfam" id="PF20684">
    <property type="entry name" value="Fung_rhodopsin"/>
    <property type="match status" value="1"/>
</dbReference>
<evidence type="ECO:0000256" key="5">
    <source>
        <dbReference type="ARBA" id="ARBA00038359"/>
    </source>
</evidence>
<dbReference type="OrthoDB" id="2496787at2759"/>
<keyword evidence="10" id="KW-1185">Reference proteome</keyword>
<evidence type="ECO:0000313" key="10">
    <source>
        <dbReference type="Proteomes" id="UP000016922"/>
    </source>
</evidence>
<feature type="transmembrane region" description="Helical" evidence="7">
    <location>
        <begin position="38"/>
        <end position="60"/>
    </location>
</feature>
<dbReference type="RefSeq" id="XP_008084568.1">
    <property type="nucleotide sequence ID" value="XM_008086377.1"/>
</dbReference>
<evidence type="ECO:0000313" key="9">
    <source>
        <dbReference type="EMBL" id="EPE28660.1"/>
    </source>
</evidence>
<dbReference type="EMBL" id="KE145368">
    <property type="protein sequence ID" value="EPE28660.1"/>
    <property type="molecule type" value="Genomic_DNA"/>
</dbReference>
<feature type="region of interest" description="Disordered" evidence="6">
    <location>
        <begin position="1"/>
        <end position="20"/>
    </location>
</feature>
<protein>
    <recommendedName>
        <fullName evidence="8">Rhodopsin domain-containing protein</fullName>
    </recommendedName>
</protein>
<evidence type="ECO:0000256" key="2">
    <source>
        <dbReference type="ARBA" id="ARBA00022692"/>
    </source>
</evidence>
<sequence length="335" mass="36527">MALISAKETMSDLHQPAAGIPPEGVEQDFIDPYSRAPMVVGFCIALIILTVPSVATRMYVRIRITKNVGLDDWVALLGAILVVTFTGYSIWIFSLPGNGPHSWNIPLSVYTAPESKYFLRMLFTQILYPISSYVVKLSLLLFYGRTFVTGAGNQMAKGFIYYGVAVLTIVYGVFIILSLAFCAPDPNLTDENGACWKKGGPVSWLLSATNIISDLYILAIPVVIVYGLNMSVQKKLGAIAILMMGLIATVVSILSLKYRQRIATQNDISWDMVPSAICSLVEVNLGVICCCLPALAIFFKSTKSAVSRKGSNFANIRAHKQIPEVPESLTGVRVT</sequence>
<feature type="transmembrane region" description="Helical" evidence="7">
    <location>
        <begin position="126"/>
        <end position="147"/>
    </location>
</feature>
<name>S3CSL7_GLAL2</name>
<organism evidence="9 10">
    <name type="scientific">Glarea lozoyensis (strain ATCC 20868 / MF5171)</name>
    <dbReference type="NCBI Taxonomy" id="1116229"/>
    <lineage>
        <taxon>Eukaryota</taxon>
        <taxon>Fungi</taxon>
        <taxon>Dikarya</taxon>
        <taxon>Ascomycota</taxon>
        <taxon>Pezizomycotina</taxon>
        <taxon>Leotiomycetes</taxon>
        <taxon>Helotiales</taxon>
        <taxon>Helotiaceae</taxon>
        <taxon>Glarea</taxon>
    </lineage>
</organism>
<keyword evidence="4 7" id="KW-0472">Membrane</keyword>
<feature type="transmembrane region" description="Helical" evidence="7">
    <location>
        <begin position="276"/>
        <end position="299"/>
    </location>
</feature>
<feature type="transmembrane region" description="Helical" evidence="7">
    <location>
        <begin position="72"/>
        <end position="93"/>
    </location>
</feature>
<reference evidence="9 10" key="1">
    <citation type="journal article" date="2013" name="BMC Genomics">
        <title>Genomics-driven discovery of the pneumocandin biosynthetic gene cluster in the fungus Glarea lozoyensis.</title>
        <authorList>
            <person name="Chen L."/>
            <person name="Yue Q."/>
            <person name="Zhang X."/>
            <person name="Xiang M."/>
            <person name="Wang C."/>
            <person name="Li S."/>
            <person name="Che Y."/>
            <person name="Ortiz-Lopez F.J."/>
            <person name="Bills G.F."/>
            <person name="Liu X."/>
            <person name="An Z."/>
        </authorList>
    </citation>
    <scope>NUCLEOTIDE SEQUENCE [LARGE SCALE GENOMIC DNA]</scope>
    <source>
        <strain evidence="10">ATCC 20868 / MF5171</strain>
    </source>
</reference>
<gene>
    <name evidence="9" type="ORF">GLAREA_09781</name>
</gene>
<evidence type="ECO:0000256" key="4">
    <source>
        <dbReference type="ARBA" id="ARBA00023136"/>
    </source>
</evidence>
<comment type="subcellular location">
    <subcellularLocation>
        <location evidence="1">Membrane</location>
        <topology evidence="1">Multi-pass membrane protein</topology>
    </subcellularLocation>
</comment>
<dbReference type="InterPro" id="IPR049326">
    <property type="entry name" value="Rhodopsin_dom_fungi"/>
</dbReference>
<dbReference type="HOGENOM" id="CLU_028200_0_4_1"/>
<dbReference type="KEGG" id="glz:GLAREA_09781"/>
<evidence type="ECO:0000256" key="7">
    <source>
        <dbReference type="SAM" id="Phobius"/>
    </source>
</evidence>
<dbReference type="GO" id="GO:0016020">
    <property type="term" value="C:membrane"/>
    <property type="evidence" value="ECO:0007669"/>
    <property type="project" value="UniProtKB-SubCell"/>
</dbReference>
<dbReference type="OMA" id="TIRIWIY"/>
<dbReference type="PANTHER" id="PTHR33048:SF158">
    <property type="entry name" value="MEMBRANE PROTEIN PTH11-LIKE, PUTATIVE-RELATED"/>
    <property type="match status" value="1"/>
</dbReference>
<dbReference type="Proteomes" id="UP000016922">
    <property type="component" value="Unassembled WGS sequence"/>
</dbReference>
<dbReference type="GeneID" id="19468828"/>
<evidence type="ECO:0000256" key="1">
    <source>
        <dbReference type="ARBA" id="ARBA00004141"/>
    </source>
</evidence>
<evidence type="ECO:0000256" key="6">
    <source>
        <dbReference type="SAM" id="MobiDB-lite"/>
    </source>
</evidence>
<feature type="transmembrane region" description="Helical" evidence="7">
    <location>
        <begin position="236"/>
        <end position="256"/>
    </location>
</feature>
<evidence type="ECO:0000256" key="3">
    <source>
        <dbReference type="ARBA" id="ARBA00022989"/>
    </source>
</evidence>
<dbReference type="eggNOG" id="ENOG502SNX1">
    <property type="taxonomic scope" value="Eukaryota"/>
</dbReference>
<keyword evidence="2 7" id="KW-0812">Transmembrane</keyword>
<keyword evidence="3 7" id="KW-1133">Transmembrane helix</keyword>
<dbReference type="PANTHER" id="PTHR33048">
    <property type="entry name" value="PTH11-LIKE INTEGRAL MEMBRANE PROTEIN (AFU_ORTHOLOGUE AFUA_5G11245)"/>
    <property type="match status" value="1"/>
</dbReference>